<dbReference type="WBParaSite" id="Minc3s01150g21201">
    <property type="protein sequence ID" value="Minc3s01150g21201"/>
    <property type="gene ID" value="Minc3s01150g21201"/>
</dbReference>
<feature type="coiled-coil region" evidence="1">
    <location>
        <begin position="44"/>
        <end position="75"/>
    </location>
</feature>
<organism evidence="3 4">
    <name type="scientific">Meloidogyne incognita</name>
    <name type="common">Southern root-knot nematode worm</name>
    <name type="synonym">Oxyuris incognita</name>
    <dbReference type="NCBI Taxonomy" id="6306"/>
    <lineage>
        <taxon>Eukaryota</taxon>
        <taxon>Metazoa</taxon>
        <taxon>Ecdysozoa</taxon>
        <taxon>Nematoda</taxon>
        <taxon>Chromadorea</taxon>
        <taxon>Rhabditida</taxon>
        <taxon>Tylenchina</taxon>
        <taxon>Tylenchomorpha</taxon>
        <taxon>Tylenchoidea</taxon>
        <taxon>Meloidogynidae</taxon>
        <taxon>Meloidogyninae</taxon>
        <taxon>Meloidogyne</taxon>
        <taxon>Meloidogyne incognita group</taxon>
    </lineage>
</organism>
<feature type="region of interest" description="Disordered" evidence="2">
    <location>
        <begin position="149"/>
        <end position="191"/>
    </location>
</feature>
<accession>A0A914M3T7</accession>
<reference evidence="4" key="1">
    <citation type="submission" date="2022-11" db="UniProtKB">
        <authorList>
            <consortium name="WormBaseParasite"/>
        </authorList>
    </citation>
    <scope>IDENTIFICATION</scope>
</reference>
<evidence type="ECO:0000313" key="3">
    <source>
        <dbReference type="Proteomes" id="UP000887563"/>
    </source>
</evidence>
<name>A0A914M3T7_MELIC</name>
<keyword evidence="1" id="KW-0175">Coiled coil</keyword>
<proteinExistence type="predicted"/>
<evidence type="ECO:0000256" key="1">
    <source>
        <dbReference type="SAM" id="Coils"/>
    </source>
</evidence>
<evidence type="ECO:0000256" key="2">
    <source>
        <dbReference type="SAM" id="MobiDB-lite"/>
    </source>
</evidence>
<keyword evidence="3" id="KW-1185">Reference proteome</keyword>
<protein>
    <submittedName>
        <fullName evidence="4">Uncharacterized protein</fullName>
    </submittedName>
</protein>
<feature type="compositionally biased region" description="Gly residues" evidence="2">
    <location>
        <begin position="155"/>
        <end position="165"/>
    </location>
</feature>
<feature type="compositionally biased region" description="Basic residues" evidence="2">
    <location>
        <begin position="166"/>
        <end position="179"/>
    </location>
</feature>
<dbReference type="AlphaFoldDB" id="A0A914M3T7"/>
<evidence type="ECO:0000313" key="4">
    <source>
        <dbReference type="WBParaSite" id="Minc3s01150g21201"/>
    </source>
</evidence>
<sequence>MAGETYRTHNFLEAAAYKSTLIQAASTEFFKEKFLTYDYGEVTLQAIEKLMNLVESNAQEERDELKKRLDSTDKEHKEDIAALWEAFGRLNETVEDNKEKIRNLTIDVDMLLNWKSLVEHEIEEARARAEEGKGCQADKYSEGNAVVRRDKAGNIKGGKGQGSGCKRGRGAQGKKRATKNRMSVKSEDEKV</sequence>
<dbReference type="Proteomes" id="UP000887563">
    <property type="component" value="Unplaced"/>
</dbReference>